<proteinExistence type="inferred from homology"/>
<evidence type="ECO:0000256" key="2">
    <source>
        <dbReference type="ARBA" id="ARBA00006472"/>
    </source>
</evidence>
<accession>A0A6I8SDZ0</accession>
<reference evidence="6" key="1">
    <citation type="journal article" date="2010" name="Science">
        <title>The genome of the Western clawed frog Xenopus tropicalis.</title>
        <authorList>
            <person name="Hellsten U."/>
            <person name="Harland R.M."/>
            <person name="Gilchrist M.J."/>
            <person name="Hendrix D."/>
            <person name="Jurka J."/>
            <person name="Kapitonov V."/>
            <person name="Ovcharenko I."/>
            <person name="Putnam N.H."/>
            <person name="Shu S."/>
            <person name="Taher L."/>
            <person name="Blitz I.L."/>
            <person name="Blumberg B."/>
            <person name="Dichmann D.S."/>
            <person name="Dubchak I."/>
            <person name="Amaya E."/>
            <person name="Detter J.C."/>
            <person name="Fletcher R."/>
            <person name="Gerhard D.S."/>
            <person name="Goodstein D."/>
            <person name="Graves T."/>
            <person name="Grigoriev I.V."/>
            <person name="Grimwood J."/>
            <person name="Kawashima T."/>
            <person name="Lindquist E."/>
            <person name="Lucas S.M."/>
            <person name="Mead P.E."/>
            <person name="Mitros T."/>
            <person name="Ogino H."/>
            <person name="Ohta Y."/>
            <person name="Poliakov A.V."/>
            <person name="Pollet N."/>
            <person name="Robert J."/>
            <person name="Salamov A."/>
            <person name="Sater A.K."/>
            <person name="Schmutz J."/>
            <person name="Terry A."/>
            <person name="Vize P.D."/>
            <person name="Warren W.C."/>
            <person name="Wells D."/>
            <person name="Wills A."/>
            <person name="Wilson R.K."/>
            <person name="Zimmerman L.B."/>
            <person name="Zorn A.M."/>
            <person name="Grainger R."/>
            <person name="Grammer T."/>
            <person name="Khokha M.K."/>
            <person name="Richardson P.M."/>
            <person name="Rokhsar D.S."/>
        </authorList>
    </citation>
    <scope>NUCLEOTIDE SEQUENCE [LARGE SCALE GENOMIC DNA]</scope>
    <source>
        <strain evidence="6">Nigerian</strain>
    </source>
</reference>
<dbReference type="GO" id="GO:0006729">
    <property type="term" value="P:tetrahydrobiopterin biosynthetic process"/>
    <property type="evidence" value="ECO:0007669"/>
    <property type="project" value="UniProtKB-KW"/>
</dbReference>
<dbReference type="Bgee" id="ENSXETG00000039195">
    <property type="expression patterns" value="Expressed in skeletal muscle tissue and 12 other cell types or tissues"/>
</dbReference>
<name>A0A6I8SDZ0_XENTR</name>
<dbReference type="EC" id="4.2.1.96" evidence="3"/>
<gene>
    <name evidence="6" type="primary">pcbd2</name>
</gene>
<dbReference type="Pfam" id="PF01329">
    <property type="entry name" value="Pterin_4a"/>
    <property type="match status" value="1"/>
</dbReference>
<comment type="catalytic activity">
    <reaction evidence="1">
        <text>(4aS,6R)-4a-hydroxy-L-erythro-5,6,7,8-tetrahydrobiopterin = (6R)-L-erythro-6,7-dihydrobiopterin + H2O</text>
        <dbReference type="Rhea" id="RHEA:11920"/>
        <dbReference type="ChEBI" id="CHEBI:15377"/>
        <dbReference type="ChEBI" id="CHEBI:15642"/>
        <dbReference type="ChEBI" id="CHEBI:43120"/>
        <dbReference type="EC" id="4.2.1.96"/>
    </reaction>
</comment>
<evidence type="ECO:0000256" key="5">
    <source>
        <dbReference type="ARBA" id="ARBA00023239"/>
    </source>
</evidence>
<keyword evidence="5" id="KW-0456">Lyase</keyword>
<dbReference type="Gene3D" id="3.30.1360.20">
    <property type="entry name" value="Transcriptional coactivator/pterin dehydratase"/>
    <property type="match status" value="1"/>
</dbReference>
<protein>
    <recommendedName>
        <fullName evidence="3">4a-hydroxytetrahydrobiopterin dehydratase</fullName>
        <ecNumber evidence="3">4.2.1.96</ecNumber>
    </recommendedName>
</protein>
<dbReference type="PANTHER" id="PTHR12599">
    <property type="entry name" value="PTERIN-4-ALPHA-CARBINOLAMINE DEHYDRATASE"/>
    <property type="match status" value="1"/>
</dbReference>
<evidence type="ECO:0000256" key="3">
    <source>
        <dbReference type="ARBA" id="ARBA00013252"/>
    </source>
</evidence>
<dbReference type="PANTHER" id="PTHR12599:SF15">
    <property type="entry name" value="PTERIN-4-ALPHA-CARBINOLAMINE DEHYDRATASE 2"/>
    <property type="match status" value="1"/>
</dbReference>
<reference evidence="6" key="2">
    <citation type="submission" date="2020-05" db="UniProtKB">
        <authorList>
            <consortium name="Ensembl"/>
        </authorList>
    </citation>
    <scope>IDENTIFICATION</scope>
</reference>
<dbReference type="InterPro" id="IPR001533">
    <property type="entry name" value="Pterin_deHydtase"/>
</dbReference>
<keyword evidence="4" id="KW-0783">Tetrahydrobiopterin biosynthesis</keyword>
<evidence type="ECO:0000313" key="6">
    <source>
        <dbReference type="Ensembl" id="ENSXETP00000091475"/>
    </source>
</evidence>
<dbReference type="InterPro" id="IPR036428">
    <property type="entry name" value="PCD_sf"/>
</dbReference>
<evidence type="ECO:0000256" key="1">
    <source>
        <dbReference type="ARBA" id="ARBA00001554"/>
    </source>
</evidence>
<sequence>MGSFLFISRLGGSRALVAATCSRALSKMTSEAYFLTPEEKAHGLQELQALGWTEVSEKNAIYKEYKFKTFNQAFGFMTRVALQAEKMNHHPEWFNVYNKDLFRVPIKLTLNAQRTSSRLYLPQR</sequence>
<dbReference type="GO" id="GO:0008124">
    <property type="term" value="F:4-alpha-hydroxytetrahydrobiopterin dehydratase activity"/>
    <property type="evidence" value="ECO:0007669"/>
    <property type="project" value="UniProtKB-EC"/>
</dbReference>
<dbReference type="Ensembl" id="ENSXETT00000084813">
    <property type="protein sequence ID" value="ENSXETP00000091475"/>
    <property type="gene ID" value="ENSXETG00000039195"/>
</dbReference>
<dbReference type="GeneTree" id="ENSGT00390000007221"/>
<organism evidence="6">
    <name type="scientific">Xenopus tropicalis</name>
    <name type="common">Western clawed frog</name>
    <name type="synonym">Silurana tropicalis</name>
    <dbReference type="NCBI Taxonomy" id="8364"/>
    <lineage>
        <taxon>Eukaryota</taxon>
        <taxon>Metazoa</taxon>
        <taxon>Chordata</taxon>
        <taxon>Craniata</taxon>
        <taxon>Vertebrata</taxon>
        <taxon>Euteleostomi</taxon>
        <taxon>Amphibia</taxon>
        <taxon>Batrachia</taxon>
        <taxon>Anura</taxon>
        <taxon>Pipoidea</taxon>
        <taxon>Pipidae</taxon>
        <taxon>Xenopodinae</taxon>
        <taxon>Xenopus</taxon>
        <taxon>Silurana</taxon>
    </lineage>
</organism>
<evidence type="ECO:0000256" key="4">
    <source>
        <dbReference type="ARBA" id="ARBA00023007"/>
    </source>
</evidence>
<dbReference type="AlphaFoldDB" id="A0A6I8SDZ0"/>
<dbReference type="SUPFAM" id="SSF55248">
    <property type="entry name" value="PCD-like"/>
    <property type="match status" value="1"/>
</dbReference>
<comment type="similarity">
    <text evidence="2">Belongs to the pterin-4-alpha-carbinolamine dehydratase family.</text>
</comment>